<evidence type="ECO:0000313" key="2">
    <source>
        <dbReference type="EMBL" id="PQA56347.1"/>
    </source>
</evidence>
<organism evidence="2 3">
    <name type="scientific">Siphonobacter curvatus</name>
    <dbReference type="NCBI Taxonomy" id="2094562"/>
    <lineage>
        <taxon>Bacteria</taxon>
        <taxon>Pseudomonadati</taxon>
        <taxon>Bacteroidota</taxon>
        <taxon>Cytophagia</taxon>
        <taxon>Cytophagales</taxon>
        <taxon>Cytophagaceae</taxon>
        <taxon>Siphonobacter</taxon>
    </lineage>
</organism>
<dbReference type="OrthoDB" id="9941412at2"/>
<sequence length="247" mass="27205">MRSFLLGLLLSGLLCACQSKPASPPDSPPVTPIEVSGSPISAKQAWEEISLLSAVLNQELGGVKAYEHLNETSADTSVFHKRFKINLAELRQFYKGQKNLIVYPVLTDLDQPLSLLLGTTGPADTLNAGYFKGIAPARAQLYKENFRYQLLSTGLDSLLAPPAFFKNYFYYSLPTPIDRLEKWLSELFPTGSYPEYIYLSPGLLPRSTGGAYLTIIYSVPVVPEKDAASEDAYFNVIKNCPPPSNCQ</sequence>
<evidence type="ECO:0000256" key="1">
    <source>
        <dbReference type="SAM" id="SignalP"/>
    </source>
</evidence>
<feature type="signal peptide" evidence="1">
    <location>
        <begin position="1"/>
        <end position="22"/>
    </location>
</feature>
<keyword evidence="1" id="KW-0732">Signal</keyword>
<dbReference type="RefSeq" id="WP_104714881.1">
    <property type="nucleotide sequence ID" value="NZ_PTRA01000003.1"/>
</dbReference>
<accession>A0A2S7IJH8</accession>
<reference evidence="3" key="1">
    <citation type="submission" date="2018-02" db="EMBL/GenBank/DDBJ databases">
        <title>Genome sequencing of Solimonas sp. HR-BB.</title>
        <authorList>
            <person name="Lee Y."/>
            <person name="Jeon C.O."/>
        </authorList>
    </citation>
    <scope>NUCLEOTIDE SEQUENCE [LARGE SCALE GENOMIC DNA]</scope>
    <source>
        <strain evidence="3">HR-U</strain>
    </source>
</reference>
<dbReference type="PROSITE" id="PS51257">
    <property type="entry name" value="PROKAR_LIPOPROTEIN"/>
    <property type="match status" value="1"/>
</dbReference>
<dbReference type="Proteomes" id="UP000239590">
    <property type="component" value="Unassembled WGS sequence"/>
</dbReference>
<keyword evidence="3" id="KW-1185">Reference proteome</keyword>
<feature type="chain" id="PRO_5015599052" description="Lipoprotein" evidence="1">
    <location>
        <begin position="23"/>
        <end position="247"/>
    </location>
</feature>
<dbReference type="AlphaFoldDB" id="A0A2S7IJH8"/>
<name>A0A2S7IJH8_9BACT</name>
<gene>
    <name evidence="2" type="ORF">C5O19_18585</name>
</gene>
<dbReference type="EMBL" id="PTRA01000003">
    <property type="protein sequence ID" value="PQA56347.1"/>
    <property type="molecule type" value="Genomic_DNA"/>
</dbReference>
<evidence type="ECO:0000313" key="3">
    <source>
        <dbReference type="Proteomes" id="UP000239590"/>
    </source>
</evidence>
<protein>
    <recommendedName>
        <fullName evidence="4">Lipoprotein</fullName>
    </recommendedName>
</protein>
<evidence type="ECO:0008006" key="4">
    <source>
        <dbReference type="Google" id="ProtNLM"/>
    </source>
</evidence>
<proteinExistence type="predicted"/>
<comment type="caution">
    <text evidence="2">The sequence shown here is derived from an EMBL/GenBank/DDBJ whole genome shotgun (WGS) entry which is preliminary data.</text>
</comment>